<dbReference type="AlphaFoldDB" id="A0A0G2I5V7"/>
<name>A0A0G2I5V7_9EURO</name>
<evidence type="ECO:0000256" key="1">
    <source>
        <dbReference type="SAM" id="MobiDB-lite"/>
    </source>
</evidence>
<organism evidence="2 3">
    <name type="scientific">[Emmonsia] crescens</name>
    <dbReference type="NCBI Taxonomy" id="73230"/>
    <lineage>
        <taxon>Eukaryota</taxon>
        <taxon>Fungi</taxon>
        <taxon>Dikarya</taxon>
        <taxon>Ascomycota</taxon>
        <taxon>Pezizomycotina</taxon>
        <taxon>Eurotiomycetes</taxon>
        <taxon>Eurotiomycetidae</taxon>
        <taxon>Onygenales</taxon>
        <taxon>Ajellomycetaceae</taxon>
        <taxon>Emergomyces</taxon>
    </lineage>
</organism>
<accession>A0A0G2I5V7</accession>
<sequence length="62" mass="7014">MSVKNSVRQKSQWRRAASTNREHGAVEEDEAKASDNFSRVTRSLALRHCQNISLRALGCLKD</sequence>
<protein>
    <submittedName>
        <fullName evidence="2">Uncharacterized protein</fullName>
    </submittedName>
</protein>
<proteinExistence type="predicted"/>
<gene>
    <name evidence="2" type="ORF">EMCG_01208</name>
</gene>
<feature type="region of interest" description="Disordered" evidence="1">
    <location>
        <begin position="1"/>
        <end position="34"/>
    </location>
</feature>
<feature type="compositionally biased region" description="Polar residues" evidence="1">
    <location>
        <begin position="1"/>
        <end position="10"/>
    </location>
</feature>
<dbReference type="Proteomes" id="UP000034164">
    <property type="component" value="Unassembled WGS sequence"/>
</dbReference>
<dbReference type="EMBL" id="LCZI01000569">
    <property type="protein sequence ID" value="KKZ65823.1"/>
    <property type="molecule type" value="Genomic_DNA"/>
</dbReference>
<comment type="caution">
    <text evidence="2">The sequence shown here is derived from an EMBL/GenBank/DDBJ whole genome shotgun (WGS) entry which is preliminary data.</text>
</comment>
<evidence type="ECO:0000313" key="2">
    <source>
        <dbReference type="EMBL" id="KKZ65823.1"/>
    </source>
</evidence>
<reference evidence="3" key="1">
    <citation type="journal article" date="2015" name="PLoS Genet.">
        <title>The dynamic genome and transcriptome of the human fungal pathogen Blastomyces and close relative Emmonsia.</title>
        <authorList>
            <person name="Munoz J.F."/>
            <person name="Gauthier G.M."/>
            <person name="Desjardins C.A."/>
            <person name="Gallo J.E."/>
            <person name="Holder J."/>
            <person name="Sullivan T.D."/>
            <person name="Marty A.J."/>
            <person name="Carmen J.C."/>
            <person name="Chen Z."/>
            <person name="Ding L."/>
            <person name="Gujja S."/>
            <person name="Magrini V."/>
            <person name="Misas E."/>
            <person name="Mitreva M."/>
            <person name="Priest M."/>
            <person name="Saif S."/>
            <person name="Whiston E.A."/>
            <person name="Young S."/>
            <person name="Zeng Q."/>
            <person name="Goldman W.E."/>
            <person name="Mardis E.R."/>
            <person name="Taylor J.W."/>
            <person name="McEwen J.G."/>
            <person name="Clay O.K."/>
            <person name="Klein B.S."/>
            <person name="Cuomo C.A."/>
        </authorList>
    </citation>
    <scope>NUCLEOTIDE SEQUENCE [LARGE SCALE GENOMIC DNA]</scope>
    <source>
        <strain evidence="3">UAMH 3008</strain>
    </source>
</reference>
<evidence type="ECO:0000313" key="3">
    <source>
        <dbReference type="Proteomes" id="UP000034164"/>
    </source>
</evidence>
<dbReference type="VEuPathDB" id="FungiDB:EMCG_01208"/>